<evidence type="ECO:0000313" key="1">
    <source>
        <dbReference type="EMBL" id="ONM09776.1"/>
    </source>
</evidence>
<accession>A0A1D6L649</accession>
<proteinExistence type="predicted"/>
<protein>
    <submittedName>
        <fullName evidence="1">Electron transporter</fullName>
    </submittedName>
</protein>
<dbReference type="AlphaFoldDB" id="A0A1D6L649"/>
<name>A0A1D6L649_MAIZE</name>
<dbReference type="OMA" id="RTAMQRC"/>
<feature type="non-terminal residue" evidence="1">
    <location>
        <position position="57"/>
    </location>
</feature>
<gene>
    <name evidence="1" type="ORF">ZEAMMB73_Zm00001d034191</name>
</gene>
<dbReference type="EMBL" id="CM007647">
    <property type="protein sequence ID" value="ONM09776.1"/>
    <property type="molecule type" value="Genomic_DNA"/>
</dbReference>
<sequence>MEVEALEKKGHAAFAKAMKSFGSSERYKRSTSGRYFEDMYATDALRSSDKTIVLPMP</sequence>
<reference evidence="1" key="1">
    <citation type="submission" date="2015-12" db="EMBL/GenBank/DDBJ databases">
        <title>Update maize B73 reference genome by single molecule sequencing technologies.</title>
        <authorList>
            <consortium name="Maize Genome Sequencing Project"/>
            <person name="Ware D."/>
        </authorList>
    </citation>
    <scope>NUCLEOTIDE SEQUENCE [LARGE SCALE GENOMIC DNA]</scope>
    <source>
        <tissue evidence="1">Seedling</tissue>
    </source>
</reference>
<organism evidence="1">
    <name type="scientific">Zea mays</name>
    <name type="common">Maize</name>
    <dbReference type="NCBI Taxonomy" id="4577"/>
    <lineage>
        <taxon>Eukaryota</taxon>
        <taxon>Viridiplantae</taxon>
        <taxon>Streptophyta</taxon>
        <taxon>Embryophyta</taxon>
        <taxon>Tracheophyta</taxon>
        <taxon>Spermatophyta</taxon>
        <taxon>Magnoliopsida</taxon>
        <taxon>Liliopsida</taxon>
        <taxon>Poales</taxon>
        <taxon>Poaceae</taxon>
        <taxon>PACMAD clade</taxon>
        <taxon>Panicoideae</taxon>
        <taxon>Andropogonodae</taxon>
        <taxon>Andropogoneae</taxon>
        <taxon>Tripsacinae</taxon>
        <taxon>Zea</taxon>
    </lineage>
</organism>